<dbReference type="EMBL" id="JAGIKX010000012">
    <property type="protein sequence ID" value="MBP2257668.1"/>
    <property type="molecule type" value="Genomic_DNA"/>
</dbReference>
<dbReference type="NCBIfam" id="TIGR00924">
    <property type="entry name" value="yjdL_sub1_fam"/>
    <property type="match status" value="1"/>
</dbReference>
<sequence>HFGFKWAFLASSIGMIIGQVLFNSLSNRYLGNVGLQPTQLNVKEVPEKKNQKQPLTKKEKKRTLAIMILACFVVFFWAGFEQAGSSFTLYTKNFVDREVFGYLVPVSWFQSLNPLFIVSFAPIISILWLKLSKSKTGDLKPITKMGLGMILLGVGFMILIPAVLYTGSDEQNIVTKAHIAFIILTYLLHTLGELCLSPVGLSLVSKVAPLKIASLLMGVWLSAIGIANLIAGQLAALTASLGYMGIFLTIGGVAIALGVILLFASRKLTSMMSEYDEVGMTKDTQYNTIGNVNN</sequence>
<name>A0ABS4S848_9BACI</name>
<dbReference type="InterPro" id="IPR036259">
    <property type="entry name" value="MFS_trans_sf"/>
</dbReference>
<keyword evidence="2" id="KW-0813">Transport</keyword>
<evidence type="ECO:0000256" key="3">
    <source>
        <dbReference type="ARBA" id="ARBA00022475"/>
    </source>
</evidence>
<dbReference type="PANTHER" id="PTHR23517">
    <property type="entry name" value="RESISTANCE PROTEIN MDTM, PUTATIVE-RELATED-RELATED"/>
    <property type="match status" value="1"/>
</dbReference>
<comment type="caution">
    <text evidence="8">The sequence shown here is derived from an EMBL/GenBank/DDBJ whole genome shotgun (WGS) entry which is preliminary data.</text>
</comment>
<keyword evidence="6 7" id="KW-0472">Membrane</keyword>
<feature type="transmembrane region" description="Helical" evidence="7">
    <location>
        <begin position="149"/>
        <end position="167"/>
    </location>
</feature>
<keyword evidence="3" id="KW-1003">Cell membrane</keyword>
<reference evidence="8 9" key="1">
    <citation type="submission" date="2021-03" db="EMBL/GenBank/DDBJ databases">
        <title>Genomic Encyclopedia of Type Strains, Phase IV (KMG-IV): sequencing the most valuable type-strain genomes for metagenomic binning, comparative biology and taxonomic classification.</title>
        <authorList>
            <person name="Goeker M."/>
        </authorList>
    </citation>
    <scope>NUCLEOTIDE SEQUENCE [LARGE SCALE GENOMIC DNA]</scope>
    <source>
        <strain evidence="8 9">DSM 25790</strain>
    </source>
</reference>
<dbReference type="RefSeq" id="WP_226981290.1">
    <property type="nucleotide sequence ID" value="NZ_JAGIKX010000012.1"/>
</dbReference>
<evidence type="ECO:0000256" key="6">
    <source>
        <dbReference type="ARBA" id="ARBA00023136"/>
    </source>
</evidence>
<gene>
    <name evidence="8" type="ORF">J2Z81_001622</name>
</gene>
<feature type="transmembrane region" description="Helical" evidence="7">
    <location>
        <begin position="215"/>
        <end position="235"/>
    </location>
</feature>
<dbReference type="InterPro" id="IPR050171">
    <property type="entry name" value="MFS_Transporters"/>
</dbReference>
<feature type="transmembrane region" description="Helical" evidence="7">
    <location>
        <begin position="241"/>
        <end position="264"/>
    </location>
</feature>
<dbReference type="SUPFAM" id="SSF103473">
    <property type="entry name" value="MFS general substrate transporter"/>
    <property type="match status" value="1"/>
</dbReference>
<dbReference type="PANTHER" id="PTHR23517:SF15">
    <property type="entry name" value="PROTON-DEPENDENT OLIGOPEPTIDE FAMILY TRANSPORT PROTEIN"/>
    <property type="match status" value="1"/>
</dbReference>
<feature type="transmembrane region" description="Helical" evidence="7">
    <location>
        <begin position="100"/>
        <end position="129"/>
    </location>
</feature>
<dbReference type="Gene3D" id="1.20.1250.20">
    <property type="entry name" value="MFS general substrate transporter like domains"/>
    <property type="match status" value="1"/>
</dbReference>
<proteinExistence type="predicted"/>
<comment type="subcellular location">
    <subcellularLocation>
        <location evidence="1">Cell membrane</location>
        <topology evidence="1">Multi-pass membrane protein</topology>
    </subcellularLocation>
</comment>
<dbReference type="Proteomes" id="UP001519294">
    <property type="component" value="Unassembled WGS sequence"/>
</dbReference>
<feature type="transmembrane region" description="Helical" evidence="7">
    <location>
        <begin position="63"/>
        <end position="80"/>
    </location>
</feature>
<dbReference type="Pfam" id="PF00854">
    <property type="entry name" value="PTR2"/>
    <property type="match status" value="1"/>
</dbReference>
<evidence type="ECO:0000313" key="9">
    <source>
        <dbReference type="Proteomes" id="UP001519294"/>
    </source>
</evidence>
<feature type="transmembrane region" description="Helical" evidence="7">
    <location>
        <begin position="6"/>
        <end position="25"/>
    </location>
</feature>
<dbReference type="InterPro" id="IPR000109">
    <property type="entry name" value="POT_fam"/>
</dbReference>
<keyword evidence="9" id="KW-1185">Reference proteome</keyword>
<feature type="transmembrane region" description="Helical" evidence="7">
    <location>
        <begin position="179"/>
        <end position="203"/>
    </location>
</feature>
<dbReference type="InterPro" id="IPR005279">
    <property type="entry name" value="Dipep/tripep_permease"/>
</dbReference>
<evidence type="ECO:0000256" key="4">
    <source>
        <dbReference type="ARBA" id="ARBA00022692"/>
    </source>
</evidence>
<evidence type="ECO:0000256" key="7">
    <source>
        <dbReference type="SAM" id="Phobius"/>
    </source>
</evidence>
<evidence type="ECO:0000256" key="2">
    <source>
        <dbReference type="ARBA" id="ARBA00022448"/>
    </source>
</evidence>
<evidence type="ECO:0000313" key="8">
    <source>
        <dbReference type="EMBL" id="MBP2257668.1"/>
    </source>
</evidence>
<accession>A0ABS4S848</accession>
<evidence type="ECO:0000256" key="1">
    <source>
        <dbReference type="ARBA" id="ARBA00004651"/>
    </source>
</evidence>
<feature type="non-terminal residue" evidence="8">
    <location>
        <position position="1"/>
    </location>
</feature>
<keyword evidence="5 7" id="KW-1133">Transmembrane helix</keyword>
<organism evidence="8 9">
    <name type="scientific">Virgibacillus alimentarius</name>
    <dbReference type="NCBI Taxonomy" id="698769"/>
    <lineage>
        <taxon>Bacteria</taxon>
        <taxon>Bacillati</taxon>
        <taxon>Bacillota</taxon>
        <taxon>Bacilli</taxon>
        <taxon>Bacillales</taxon>
        <taxon>Bacillaceae</taxon>
        <taxon>Virgibacillus</taxon>
    </lineage>
</organism>
<keyword evidence="4 7" id="KW-0812">Transmembrane</keyword>
<protein>
    <submittedName>
        <fullName evidence="8">POT family proton-dependent oligopeptide transporter</fullName>
    </submittedName>
</protein>
<evidence type="ECO:0000256" key="5">
    <source>
        <dbReference type="ARBA" id="ARBA00022989"/>
    </source>
</evidence>